<comment type="caution">
    <text evidence="1">The sequence shown here is derived from an EMBL/GenBank/DDBJ whole genome shotgun (WGS) entry which is preliminary data.</text>
</comment>
<name>A0A916URR3_9HYPH</name>
<proteinExistence type="predicted"/>
<gene>
    <name evidence="1" type="ORF">GCM10010994_46950</name>
</gene>
<dbReference type="AlphaFoldDB" id="A0A916URR3"/>
<organism evidence="1 2">
    <name type="scientific">Chelatococcus reniformis</name>
    <dbReference type="NCBI Taxonomy" id="1494448"/>
    <lineage>
        <taxon>Bacteria</taxon>
        <taxon>Pseudomonadati</taxon>
        <taxon>Pseudomonadota</taxon>
        <taxon>Alphaproteobacteria</taxon>
        <taxon>Hyphomicrobiales</taxon>
        <taxon>Chelatococcaceae</taxon>
        <taxon>Chelatococcus</taxon>
    </lineage>
</organism>
<reference evidence="1" key="1">
    <citation type="journal article" date="2014" name="Int. J. Syst. Evol. Microbiol.">
        <title>Complete genome sequence of Corynebacterium casei LMG S-19264T (=DSM 44701T), isolated from a smear-ripened cheese.</title>
        <authorList>
            <consortium name="US DOE Joint Genome Institute (JGI-PGF)"/>
            <person name="Walter F."/>
            <person name="Albersmeier A."/>
            <person name="Kalinowski J."/>
            <person name="Ruckert C."/>
        </authorList>
    </citation>
    <scope>NUCLEOTIDE SEQUENCE</scope>
    <source>
        <strain evidence="1">CGMCC 1.12919</strain>
    </source>
</reference>
<evidence type="ECO:0000313" key="1">
    <source>
        <dbReference type="EMBL" id="GGC83677.1"/>
    </source>
</evidence>
<protein>
    <submittedName>
        <fullName evidence="1">Uncharacterized protein</fullName>
    </submittedName>
</protein>
<evidence type="ECO:0000313" key="2">
    <source>
        <dbReference type="Proteomes" id="UP000637002"/>
    </source>
</evidence>
<reference evidence="1" key="2">
    <citation type="submission" date="2020-09" db="EMBL/GenBank/DDBJ databases">
        <authorList>
            <person name="Sun Q."/>
            <person name="Zhou Y."/>
        </authorList>
    </citation>
    <scope>NUCLEOTIDE SEQUENCE</scope>
    <source>
        <strain evidence="1">CGMCC 1.12919</strain>
    </source>
</reference>
<sequence length="49" mass="5101">MMALEYAGFTLKPTGFFAANAAGDIAPERNARSILSNDSASAGSCFRSN</sequence>
<keyword evidence="2" id="KW-1185">Reference proteome</keyword>
<dbReference type="EMBL" id="BMGG01000009">
    <property type="protein sequence ID" value="GGC83677.1"/>
    <property type="molecule type" value="Genomic_DNA"/>
</dbReference>
<dbReference type="Proteomes" id="UP000637002">
    <property type="component" value="Unassembled WGS sequence"/>
</dbReference>
<accession>A0A916URR3</accession>